<dbReference type="EMBL" id="JACJII010000001">
    <property type="protein sequence ID" value="MBA9002967.1"/>
    <property type="molecule type" value="Genomic_DNA"/>
</dbReference>
<keyword evidence="3" id="KW-0153">Cholesterol metabolism</keyword>
<evidence type="ECO:0000313" key="17">
    <source>
        <dbReference type="EMBL" id="MBA9002967.1"/>
    </source>
</evidence>
<dbReference type="PANTHER" id="PTHR47470:SF1">
    <property type="entry name" value="FAD-DEPENDENT OXIDOREDUCTASE 2 FAD BINDING DOMAIN-CONTAINING PROTEIN"/>
    <property type="match status" value="1"/>
</dbReference>
<keyword evidence="8" id="KW-1207">Sterol metabolism</keyword>
<evidence type="ECO:0000256" key="10">
    <source>
        <dbReference type="ARBA" id="ARBA00023235"/>
    </source>
</evidence>
<dbReference type="Gene3D" id="3.50.50.60">
    <property type="entry name" value="FAD/NAD(P)-binding domain"/>
    <property type="match status" value="1"/>
</dbReference>
<protein>
    <recommendedName>
        <fullName evidence="14">Cholesterol oxidase</fullName>
        <ecNumber evidence="13">1.1.3.6</ecNumber>
        <ecNumber evidence="11">5.3.3.1</ecNumber>
    </recommendedName>
    <alternativeName>
        <fullName evidence="15">Cholesterol isomerase</fullName>
    </alternativeName>
</protein>
<dbReference type="Pfam" id="PF05199">
    <property type="entry name" value="GMC_oxred_C"/>
    <property type="match status" value="1"/>
</dbReference>
<evidence type="ECO:0000256" key="3">
    <source>
        <dbReference type="ARBA" id="ARBA00022548"/>
    </source>
</evidence>
<evidence type="ECO:0000256" key="2">
    <source>
        <dbReference type="ARBA" id="ARBA00010790"/>
    </source>
</evidence>
<keyword evidence="18" id="KW-1185">Reference proteome</keyword>
<evidence type="ECO:0000313" key="18">
    <source>
        <dbReference type="Proteomes" id="UP000539313"/>
    </source>
</evidence>
<evidence type="ECO:0000256" key="6">
    <source>
        <dbReference type="ARBA" id="ARBA00023002"/>
    </source>
</evidence>
<dbReference type="SUPFAM" id="SSF54373">
    <property type="entry name" value="FAD-linked reductases, C-terminal domain"/>
    <property type="match status" value="1"/>
</dbReference>
<proteinExistence type="inferred from homology"/>
<comment type="pathway">
    <text evidence="12">Steroid metabolism; cholesterol degradation.</text>
</comment>
<sequence>MTDSVSAGTDPVPGVGRRQVLGAAALGGLGLALGPGRARAATRPATATVTEQRARAVVVGTGFGGGVTALRLAQAGVQTLVLERGRRWPTGPNADTFCRMANVDQRSTWLSERSGIPGVPGTWEPYTGVLEAVQGDGMLIQCGAAVGGGSLMYHGMTLQPTRDAFARSMPMMADHYDALNRYHYPTVARWLRITTIPDDVLAADPYRSSRLFLDAAPDAGLETFRVPLPIDWSFVRGELAGRYAPTYITSDLSFGVNNGGKHTIDVTYLAAAEATGRVRVEPLHVVRDVQLDRLRRWVLHVDRIDTGGDVLERKRIVADAVFLAAGSAGTTRLLVKARAKRLVPDLPDAVGTRWGNNGDRIYAWVGMNDDPGRPQGGPACVGGRESGASIPYTIIHAGSPMLPPDGTRMMTMVGFGVVEPTGTWAYDSAADDARLTWDPAGDAELQTLIRNRMNEFVRVGGGMMIDRDAQATSTWHPLGGVPVGGAVDHFGRVLGHRGLYVLDGARIPGSTGACNPSMTIAALAEHSMAAIVRQDVGRVF</sequence>
<keyword evidence="7" id="KW-0443">Lipid metabolism</keyword>
<keyword evidence="4" id="KW-0285">Flavoprotein</keyword>
<evidence type="ECO:0000259" key="16">
    <source>
        <dbReference type="Pfam" id="PF05199"/>
    </source>
</evidence>
<feature type="domain" description="Glucose-methanol-choline oxidoreductase C-terminal" evidence="16">
    <location>
        <begin position="469"/>
        <end position="524"/>
    </location>
</feature>
<evidence type="ECO:0000256" key="7">
    <source>
        <dbReference type="ARBA" id="ARBA00023098"/>
    </source>
</evidence>
<keyword evidence="9" id="KW-0753">Steroid metabolism</keyword>
<keyword evidence="5" id="KW-0274">FAD</keyword>
<evidence type="ECO:0000256" key="11">
    <source>
        <dbReference type="ARBA" id="ARBA00038856"/>
    </source>
</evidence>
<comment type="cofactor">
    <cofactor evidence="1">
        <name>FAD</name>
        <dbReference type="ChEBI" id="CHEBI:57692"/>
    </cofactor>
</comment>
<evidence type="ECO:0000256" key="4">
    <source>
        <dbReference type="ARBA" id="ARBA00022630"/>
    </source>
</evidence>
<dbReference type="EC" id="5.3.3.1" evidence="11"/>
<dbReference type="InterPro" id="IPR006311">
    <property type="entry name" value="TAT_signal"/>
</dbReference>
<dbReference type="EC" id="1.1.3.6" evidence="13"/>
<dbReference type="RefSeq" id="WP_182704864.1">
    <property type="nucleotide sequence ID" value="NZ_JACJII010000001.1"/>
</dbReference>
<keyword evidence="10" id="KW-0413">Isomerase</keyword>
<comment type="caution">
    <text evidence="17">The sequence shown here is derived from an EMBL/GenBank/DDBJ whole genome shotgun (WGS) entry which is preliminary data.</text>
</comment>
<dbReference type="GO" id="GO:0016995">
    <property type="term" value="F:cholesterol oxidase activity"/>
    <property type="evidence" value="ECO:0007669"/>
    <property type="project" value="UniProtKB-EC"/>
</dbReference>
<gene>
    <name evidence="17" type="ORF">HNR21_001849</name>
</gene>
<accession>A0A7W3MW27</accession>
<dbReference type="SUPFAM" id="SSF51905">
    <property type="entry name" value="FAD/NAD(P)-binding domain"/>
    <property type="match status" value="1"/>
</dbReference>
<evidence type="ECO:0000256" key="5">
    <source>
        <dbReference type="ARBA" id="ARBA00022827"/>
    </source>
</evidence>
<dbReference type="Proteomes" id="UP000539313">
    <property type="component" value="Unassembled WGS sequence"/>
</dbReference>
<evidence type="ECO:0000256" key="14">
    <source>
        <dbReference type="ARBA" id="ARBA00049744"/>
    </source>
</evidence>
<evidence type="ECO:0000256" key="9">
    <source>
        <dbReference type="ARBA" id="ARBA00023221"/>
    </source>
</evidence>
<evidence type="ECO:0000256" key="15">
    <source>
        <dbReference type="ARBA" id="ARBA00049778"/>
    </source>
</evidence>
<dbReference type="PROSITE" id="PS51318">
    <property type="entry name" value="TAT"/>
    <property type="match status" value="1"/>
</dbReference>
<keyword evidence="6 17" id="KW-0560">Oxidoreductase</keyword>
<reference evidence="17 18" key="1">
    <citation type="submission" date="2020-08" db="EMBL/GenBank/DDBJ databases">
        <title>Sequencing the genomes of 1000 actinobacteria strains.</title>
        <authorList>
            <person name="Klenk H.-P."/>
        </authorList>
    </citation>
    <scope>NUCLEOTIDE SEQUENCE [LARGE SCALE GENOMIC DNA]</scope>
    <source>
        <strain evidence="17 18">DSM 45823</strain>
    </source>
</reference>
<evidence type="ECO:0000256" key="12">
    <source>
        <dbReference type="ARBA" id="ARBA00049645"/>
    </source>
</evidence>
<dbReference type="InterPro" id="IPR052542">
    <property type="entry name" value="Cholesterol_Oxidase"/>
</dbReference>
<evidence type="ECO:0000256" key="1">
    <source>
        <dbReference type="ARBA" id="ARBA00001974"/>
    </source>
</evidence>
<dbReference type="Gene3D" id="3.30.410.10">
    <property type="entry name" value="Cholesterol Oxidase, domain 2"/>
    <property type="match status" value="1"/>
</dbReference>
<dbReference type="GO" id="GO:0008203">
    <property type="term" value="P:cholesterol metabolic process"/>
    <property type="evidence" value="ECO:0007669"/>
    <property type="project" value="UniProtKB-KW"/>
</dbReference>
<dbReference type="PANTHER" id="PTHR47470">
    <property type="entry name" value="CHOLESTEROL OXIDASE"/>
    <property type="match status" value="1"/>
</dbReference>
<evidence type="ECO:0000256" key="8">
    <source>
        <dbReference type="ARBA" id="ARBA00023166"/>
    </source>
</evidence>
<dbReference type="GO" id="GO:0004769">
    <property type="term" value="F:steroid Delta-isomerase activity"/>
    <property type="evidence" value="ECO:0007669"/>
    <property type="project" value="UniProtKB-EC"/>
</dbReference>
<dbReference type="InterPro" id="IPR036188">
    <property type="entry name" value="FAD/NAD-bd_sf"/>
</dbReference>
<dbReference type="AlphaFoldDB" id="A0A7W3MW27"/>
<comment type="similarity">
    <text evidence="2">Belongs to the GMC oxidoreductase family.</text>
</comment>
<dbReference type="InterPro" id="IPR007867">
    <property type="entry name" value="GMC_OxRtase_C"/>
</dbReference>
<name>A0A7W3MW27_9ACTN</name>
<evidence type="ECO:0000256" key="13">
    <source>
        <dbReference type="ARBA" id="ARBA00049723"/>
    </source>
</evidence>
<organism evidence="17 18">
    <name type="scientific">Thermomonospora cellulosilytica</name>
    <dbReference type="NCBI Taxonomy" id="1411118"/>
    <lineage>
        <taxon>Bacteria</taxon>
        <taxon>Bacillati</taxon>
        <taxon>Actinomycetota</taxon>
        <taxon>Actinomycetes</taxon>
        <taxon>Streptosporangiales</taxon>
        <taxon>Thermomonosporaceae</taxon>
        <taxon>Thermomonospora</taxon>
    </lineage>
</organism>